<dbReference type="NCBIfam" id="TIGR00358">
    <property type="entry name" value="3_prime_RNase"/>
    <property type="match status" value="1"/>
</dbReference>
<comment type="caution">
    <text evidence="10">The sequence shown here is derived from an EMBL/GenBank/DDBJ whole genome shotgun (WGS) entry which is preliminary data.</text>
</comment>
<evidence type="ECO:0000259" key="9">
    <source>
        <dbReference type="PROSITE" id="PS50126"/>
    </source>
</evidence>
<evidence type="ECO:0000313" key="11">
    <source>
        <dbReference type="Proteomes" id="UP000216998"/>
    </source>
</evidence>
<dbReference type="Proteomes" id="UP000216998">
    <property type="component" value="Unassembled WGS sequence"/>
</dbReference>
<dbReference type="InterPro" id="IPR040476">
    <property type="entry name" value="CSD2"/>
</dbReference>
<dbReference type="Pfam" id="PF17876">
    <property type="entry name" value="CSD2"/>
    <property type="match status" value="1"/>
</dbReference>
<dbReference type="InterPro" id="IPR012340">
    <property type="entry name" value="NA-bd_OB-fold"/>
</dbReference>
<dbReference type="HAMAP" id="MF_01895">
    <property type="entry name" value="RNase_R"/>
    <property type="match status" value="1"/>
</dbReference>
<organism evidence="10 11">
    <name type="scientific">Niveispirillum lacus</name>
    <dbReference type="NCBI Taxonomy" id="1981099"/>
    <lineage>
        <taxon>Bacteria</taxon>
        <taxon>Pseudomonadati</taxon>
        <taxon>Pseudomonadota</taxon>
        <taxon>Alphaproteobacteria</taxon>
        <taxon>Rhodospirillales</taxon>
        <taxon>Azospirillaceae</taxon>
        <taxon>Niveispirillum</taxon>
    </lineage>
</organism>
<feature type="region of interest" description="Disordered" evidence="8">
    <location>
        <begin position="723"/>
        <end position="763"/>
    </location>
</feature>
<evidence type="ECO:0000256" key="2">
    <source>
        <dbReference type="ARBA" id="ARBA00022490"/>
    </source>
</evidence>
<dbReference type="Pfam" id="PF00773">
    <property type="entry name" value="RNB"/>
    <property type="match status" value="1"/>
</dbReference>
<evidence type="ECO:0000256" key="3">
    <source>
        <dbReference type="ARBA" id="ARBA00022722"/>
    </source>
</evidence>
<evidence type="ECO:0000256" key="8">
    <source>
        <dbReference type="SAM" id="MobiDB-lite"/>
    </source>
</evidence>
<gene>
    <name evidence="7 10" type="primary">rnr</name>
    <name evidence="10" type="ORF">CHU95_06400</name>
</gene>
<feature type="domain" description="S1 motif" evidence="9">
    <location>
        <begin position="635"/>
        <end position="716"/>
    </location>
</feature>
<proteinExistence type="inferred from homology"/>
<dbReference type="PANTHER" id="PTHR23355:SF9">
    <property type="entry name" value="DIS3-LIKE EXONUCLEASE 2"/>
    <property type="match status" value="1"/>
</dbReference>
<dbReference type="GO" id="GO:0005829">
    <property type="term" value="C:cytosol"/>
    <property type="evidence" value="ECO:0007669"/>
    <property type="project" value="TreeGrafter"/>
</dbReference>
<evidence type="ECO:0000256" key="1">
    <source>
        <dbReference type="ARBA" id="ARBA00001849"/>
    </source>
</evidence>
<dbReference type="RefSeq" id="WP_094455144.1">
    <property type="nucleotide sequence ID" value="NZ_NOXU01000024.1"/>
</dbReference>
<dbReference type="PROSITE" id="PS01175">
    <property type="entry name" value="RIBONUCLEASE_II"/>
    <property type="match status" value="1"/>
</dbReference>
<dbReference type="InterPro" id="IPR001900">
    <property type="entry name" value="RNase_II/R"/>
</dbReference>
<dbReference type="GO" id="GO:0008859">
    <property type="term" value="F:exoribonuclease II activity"/>
    <property type="evidence" value="ECO:0007669"/>
    <property type="project" value="UniProtKB-UniRule"/>
</dbReference>
<reference evidence="10 11" key="1">
    <citation type="submission" date="2017-07" db="EMBL/GenBank/DDBJ databases">
        <title>Niveispirillum cyanobacteriorum sp. nov., isolated from cyanobacterial aggregates in a eutrophic lake.</title>
        <authorList>
            <person name="Cai H."/>
        </authorList>
    </citation>
    <scope>NUCLEOTIDE SEQUENCE [LARGE SCALE GENOMIC DNA]</scope>
    <source>
        <strain evidence="11">TH1-14</strain>
    </source>
</reference>
<evidence type="ECO:0000313" key="10">
    <source>
        <dbReference type="EMBL" id="OYQ35888.1"/>
    </source>
</evidence>
<dbReference type="NCBIfam" id="TIGR02063">
    <property type="entry name" value="RNase_R"/>
    <property type="match status" value="1"/>
</dbReference>
<dbReference type="GO" id="GO:0003723">
    <property type="term" value="F:RNA binding"/>
    <property type="evidence" value="ECO:0007669"/>
    <property type="project" value="UniProtKB-UniRule"/>
</dbReference>
<evidence type="ECO:0000256" key="7">
    <source>
        <dbReference type="HAMAP-Rule" id="MF_01895"/>
    </source>
</evidence>
<dbReference type="SUPFAM" id="SSF50249">
    <property type="entry name" value="Nucleic acid-binding proteins"/>
    <property type="match status" value="2"/>
</dbReference>
<keyword evidence="5 7" id="KW-0269">Exonuclease</keyword>
<dbReference type="PANTHER" id="PTHR23355">
    <property type="entry name" value="RIBONUCLEASE"/>
    <property type="match status" value="1"/>
</dbReference>
<dbReference type="OrthoDB" id="9764149at2"/>
<dbReference type="InterPro" id="IPR003029">
    <property type="entry name" value="S1_domain"/>
</dbReference>
<sequence length="763" mass="83741">MKNPKKEAPFPTKEQVLEFIRESPYPVGKREIARAFHISGDDRVALKELLRDLEGDGAIEKGGRRRLAPPASLPPVGVIVVTGVDMDGEVIARPLNWSDPDREPPRILMKPERRGSPTLGEGDRALARLARIRDDLYEGRTIKKLGGDQTAQIVGLYELGPDGGRLRPADRRAKAEFVILPQNAMDAAPGDLVVAEVLPASRHGLKQARVVEVLGGIDQPKAISLIAIHQHGIPVHFPPAAIEQAEAALEPTLAGRTDLRDIPLVTIDGADARDFDDAVFAEPDTNPDNAGGWHLIVAIADVSAYVTPGSPLDKAALDRGNSCYFPDRVVPMLPEALSNELCSLKPGVNRACLAVHIWIDATGRIKRHRFVRGLMRSAARLTYEQVQDAFDGAPDDLTGPLLDRVIRPLYGAYAVLAHARSRRGTLELDLPERKVRIGEDGKVAEIGVRTRLDSHRLIEEFMIAANVAAAEALEARDTPLLYRVHAEPALDKLEPLREFLKSMGYNLAKGTVMRPAAFTNILDKAKDTPESELISMVILRSQAQAVYQPDNIGHFGLALDRYAHFTSPIRRYADLVVHRALVRAYHLGDGGLSDEEMGKLDKIGEQISGTERRAADAERDALDRYVASYLADRVGATFSGRISGVSNFGLFVTLDETGADGIVPVSTLPDDFYDHDQVHHCLLGRRHRRVFKLGERVKTRLIEADAMTGSMVFRLLNIDGSEMPGGRGSGTGASRRGRPERRRERAEAEPSGLDAPKPPRRRR</sequence>
<keyword evidence="11" id="KW-1185">Reference proteome</keyword>
<dbReference type="InterPro" id="IPR004476">
    <property type="entry name" value="RNase_II/RNase_R"/>
</dbReference>
<dbReference type="EMBL" id="NOXU01000024">
    <property type="protein sequence ID" value="OYQ35888.1"/>
    <property type="molecule type" value="Genomic_DNA"/>
</dbReference>
<keyword evidence="3 7" id="KW-0540">Nuclease</keyword>
<keyword evidence="4 7" id="KW-0378">Hydrolase</keyword>
<evidence type="ECO:0000256" key="6">
    <source>
        <dbReference type="ARBA" id="ARBA00022884"/>
    </source>
</evidence>
<protein>
    <recommendedName>
        <fullName evidence="7">Ribonuclease R</fullName>
        <shortName evidence="7">RNase R</shortName>
        <ecNumber evidence="7">3.1.13.1</ecNumber>
    </recommendedName>
</protein>
<dbReference type="InterPro" id="IPR011805">
    <property type="entry name" value="RNase_R"/>
</dbReference>
<dbReference type="CDD" id="cd04471">
    <property type="entry name" value="S1_RNase_R"/>
    <property type="match status" value="1"/>
</dbReference>
<dbReference type="InterPro" id="IPR050180">
    <property type="entry name" value="RNR_Ribonuclease"/>
</dbReference>
<comment type="function">
    <text evidence="7">3'-5' exoribonuclease that releases 5'-nucleoside monophosphates and is involved in maturation of structured RNAs.</text>
</comment>
<dbReference type="SMART" id="SM00316">
    <property type="entry name" value="S1"/>
    <property type="match status" value="1"/>
</dbReference>
<comment type="catalytic activity">
    <reaction evidence="1 7">
        <text>Exonucleolytic cleavage in the 3'- to 5'-direction to yield nucleoside 5'-phosphates.</text>
        <dbReference type="EC" id="3.1.13.1"/>
    </reaction>
</comment>
<evidence type="ECO:0000256" key="5">
    <source>
        <dbReference type="ARBA" id="ARBA00022839"/>
    </source>
</evidence>
<dbReference type="InterPro" id="IPR022966">
    <property type="entry name" value="RNase_II/R_CS"/>
</dbReference>
<dbReference type="Gene3D" id="2.40.50.140">
    <property type="entry name" value="Nucleic acid-binding proteins"/>
    <property type="match status" value="1"/>
</dbReference>
<dbReference type="EC" id="3.1.13.1" evidence="7"/>
<dbReference type="Pfam" id="PF00575">
    <property type="entry name" value="S1"/>
    <property type="match status" value="1"/>
</dbReference>
<keyword evidence="2 7" id="KW-0963">Cytoplasm</keyword>
<name>A0A255Z331_9PROT</name>
<comment type="subcellular location">
    <subcellularLocation>
        <location evidence="7">Cytoplasm</location>
    </subcellularLocation>
</comment>
<accession>A0A255Z331</accession>
<keyword evidence="6 7" id="KW-0694">RNA-binding</keyword>
<comment type="similarity">
    <text evidence="7">Belongs to the RNR ribonuclease family. RNase R subfamily.</text>
</comment>
<dbReference type="GO" id="GO:0006402">
    <property type="term" value="P:mRNA catabolic process"/>
    <property type="evidence" value="ECO:0007669"/>
    <property type="project" value="TreeGrafter"/>
</dbReference>
<evidence type="ECO:0000256" key="4">
    <source>
        <dbReference type="ARBA" id="ARBA00022801"/>
    </source>
</evidence>
<dbReference type="AlphaFoldDB" id="A0A255Z331"/>
<dbReference type="SMART" id="SM00955">
    <property type="entry name" value="RNB"/>
    <property type="match status" value="1"/>
</dbReference>
<dbReference type="PROSITE" id="PS50126">
    <property type="entry name" value="S1"/>
    <property type="match status" value="1"/>
</dbReference>